<dbReference type="Gene3D" id="3.10.110.10">
    <property type="entry name" value="Ubiquitin Conjugating Enzyme"/>
    <property type="match status" value="2"/>
</dbReference>
<keyword evidence="3" id="KW-1133">Transmembrane helix</keyword>
<dbReference type="Proteomes" id="UP000616885">
    <property type="component" value="Unassembled WGS sequence"/>
</dbReference>
<name>A0A8H7NGD5_BIOOC</name>
<feature type="compositionally biased region" description="Low complexity" evidence="2">
    <location>
        <begin position="229"/>
        <end position="244"/>
    </location>
</feature>
<evidence type="ECO:0000256" key="1">
    <source>
        <dbReference type="SAM" id="Coils"/>
    </source>
</evidence>
<evidence type="ECO:0000313" key="4">
    <source>
        <dbReference type="EMBL" id="KAF9755434.1"/>
    </source>
</evidence>
<dbReference type="InterPro" id="IPR016135">
    <property type="entry name" value="UBQ-conjugating_enzyme/RWD"/>
</dbReference>
<evidence type="ECO:0000313" key="5">
    <source>
        <dbReference type="Proteomes" id="UP000616885"/>
    </source>
</evidence>
<dbReference type="AlphaFoldDB" id="A0A8H7NGD5"/>
<reference evidence="4" key="1">
    <citation type="submission" date="2020-10" db="EMBL/GenBank/DDBJ databases">
        <title>High-Quality Genome Resource of Clonostachys rosea strain S41 by Oxford Nanopore Long-Read Sequencing.</title>
        <authorList>
            <person name="Wang H."/>
        </authorList>
    </citation>
    <scope>NUCLEOTIDE SEQUENCE</scope>
    <source>
        <strain evidence="4">S41</strain>
    </source>
</reference>
<accession>A0A8H7NGD5</accession>
<evidence type="ECO:0000256" key="3">
    <source>
        <dbReference type="SAM" id="Phobius"/>
    </source>
</evidence>
<keyword evidence="3" id="KW-0812">Transmembrane</keyword>
<organism evidence="4 5">
    <name type="scientific">Bionectria ochroleuca</name>
    <name type="common">Gliocladium roseum</name>
    <dbReference type="NCBI Taxonomy" id="29856"/>
    <lineage>
        <taxon>Eukaryota</taxon>
        <taxon>Fungi</taxon>
        <taxon>Dikarya</taxon>
        <taxon>Ascomycota</taxon>
        <taxon>Pezizomycotina</taxon>
        <taxon>Sordariomycetes</taxon>
        <taxon>Hypocreomycetidae</taxon>
        <taxon>Hypocreales</taxon>
        <taxon>Bionectriaceae</taxon>
        <taxon>Clonostachys</taxon>
    </lineage>
</organism>
<keyword evidence="3" id="KW-0472">Membrane</keyword>
<dbReference type="SUPFAM" id="SSF54495">
    <property type="entry name" value="UBC-like"/>
    <property type="match status" value="1"/>
</dbReference>
<sequence>MATTPQAASKSPTIRRILREAAEISNSPSADYTAEPLESDLFEWHFTLRGVPNSPFMTPNGRFEANREICLSISGHHEETWQPAWGIRTAITPKLHDHRRKGPAGGYDTTEAVRRRLAGESHAFRCATCGRSNAEIIRECEERAREACTSPSDEVQVPEELNLGFRDELEARKAQAEQQKRERERQEEAAEVAQLAEGFVQTVPVPAAAAPTPTSPLSPVAVGGAGQRQAAQLGPAAAVPQAGAISTNSPRRPSDEGVPVWLDRLIVALVVMLSALVLKVLFGV</sequence>
<feature type="region of interest" description="Disordered" evidence="2">
    <location>
        <begin position="229"/>
        <end position="255"/>
    </location>
</feature>
<evidence type="ECO:0000256" key="2">
    <source>
        <dbReference type="SAM" id="MobiDB-lite"/>
    </source>
</evidence>
<evidence type="ECO:0008006" key="6">
    <source>
        <dbReference type="Google" id="ProtNLM"/>
    </source>
</evidence>
<gene>
    <name evidence="4" type="ORF">IM811_010875</name>
</gene>
<comment type="caution">
    <text evidence="4">The sequence shown here is derived from an EMBL/GenBank/DDBJ whole genome shotgun (WGS) entry which is preliminary data.</text>
</comment>
<protein>
    <recommendedName>
        <fullName evidence="6">UBC core domain-containing protein</fullName>
    </recommendedName>
</protein>
<feature type="transmembrane region" description="Helical" evidence="3">
    <location>
        <begin position="261"/>
        <end position="282"/>
    </location>
</feature>
<keyword evidence="1" id="KW-0175">Coiled coil</keyword>
<proteinExistence type="predicted"/>
<feature type="coiled-coil region" evidence="1">
    <location>
        <begin position="166"/>
        <end position="196"/>
    </location>
</feature>
<dbReference type="EMBL" id="JADCTT010000003">
    <property type="protein sequence ID" value="KAF9755434.1"/>
    <property type="molecule type" value="Genomic_DNA"/>
</dbReference>